<dbReference type="EMBL" id="LAZR01000136">
    <property type="protein sequence ID" value="KKN87659.1"/>
    <property type="molecule type" value="Genomic_DNA"/>
</dbReference>
<evidence type="ECO:0000256" key="5">
    <source>
        <dbReference type="ARBA" id="ARBA00023125"/>
    </source>
</evidence>
<dbReference type="CDD" id="cd16320">
    <property type="entry name" value="MraZ_N"/>
    <property type="match status" value="1"/>
</dbReference>
<evidence type="ECO:0000313" key="8">
    <source>
        <dbReference type="EMBL" id="KKN87659.1"/>
    </source>
</evidence>
<keyword evidence="5" id="KW-0238">DNA-binding</keyword>
<evidence type="ECO:0000256" key="3">
    <source>
        <dbReference type="ARBA" id="ARBA00022737"/>
    </source>
</evidence>
<evidence type="ECO:0000256" key="4">
    <source>
        <dbReference type="ARBA" id="ARBA00023015"/>
    </source>
</evidence>
<dbReference type="AlphaFoldDB" id="A0A0F9U7Q7"/>
<gene>
    <name evidence="8" type="ORF">LCGC14_0257090</name>
</gene>
<dbReference type="InterPro" id="IPR007159">
    <property type="entry name" value="SpoVT-AbrB_dom"/>
</dbReference>
<reference evidence="8" key="1">
    <citation type="journal article" date="2015" name="Nature">
        <title>Complex archaea that bridge the gap between prokaryotes and eukaryotes.</title>
        <authorList>
            <person name="Spang A."/>
            <person name="Saw J.H."/>
            <person name="Jorgensen S.L."/>
            <person name="Zaremba-Niedzwiedzka K."/>
            <person name="Martijn J."/>
            <person name="Lind A.E."/>
            <person name="van Eijk R."/>
            <person name="Schleper C."/>
            <person name="Guy L."/>
            <person name="Ettema T.J."/>
        </authorList>
    </citation>
    <scope>NUCLEOTIDE SEQUENCE</scope>
</reference>
<keyword evidence="6" id="KW-0804">Transcription</keyword>
<dbReference type="InterPro" id="IPR038619">
    <property type="entry name" value="MraZ_sf"/>
</dbReference>
<dbReference type="GO" id="GO:2000143">
    <property type="term" value="P:negative regulation of DNA-templated transcription initiation"/>
    <property type="evidence" value="ECO:0007669"/>
    <property type="project" value="TreeGrafter"/>
</dbReference>
<evidence type="ECO:0000256" key="1">
    <source>
        <dbReference type="ARBA" id="ARBA00013860"/>
    </source>
</evidence>
<dbReference type="Pfam" id="PF02381">
    <property type="entry name" value="MraZ"/>
    <property type="match status" value="2"/>
</dbReference>
<keyword evidence="4" id="KW-0805">Transcription regulation</keyword>
<dbReference type="InterPro" id="IPR035644">
    <property type="entry name" value="MraZ_C"/>
</dbReference>
<comment type="caution">
    <text evidence="8">The sequence shown here is derived from an EMBL/GenBank/DDBJ whole genome shotgun (WGS) entry which is preliminary data.</text>
</comment>
<dbReference type="PANTHER" id="PTHR34701">
    <property type="entry name" value="TRANSCRIPTIONAL REGULATOR MRAZ"/>
    <property type="match status" value="1"/>
</dbReference>
<dbReference type="CDD" id="cd16321">
    <property type="entry name" value="MraZ_C"/>
    <property type="match status" value="1"/>
</dbReference>
<dbReference type="GO" id="GO:0000976">
    <property type="term" value="F:transcription cis-regulatory region binding"/>
    <property type="evidence" value="ECO:0007669"/>
    <property type="project" value="TreeGrafter"/>
</dbReference>
<dbReference type="NCBIfam" id="TIGR00242">
    <property type="entry name" value="division/cell wall cluster transcriptional repressor MraZ"/>
    <property type="match status" value="1"/>
</dbReference>
<dbReference type="HAMAP" id="MF_01008">
    <property type="entry name" value="MraZ"/>
    <property type="match status" value="1"/>
</dbReference>
<dbReference type="InterPro" id="IPR003444">
    <property type="entry name" value="MraZ"/>
</dbReference>
<accession>A0A0F9U7Q7</accession>
<feature type="domain" description="SpoVT-AbrB" evidence="7">
    <location>
        <begin position="76"/>
        <end position="119"/>
    </location>
</feature>
<evidence type="ECO:0000256" key="6">
    <source>
        <dbReference type="ARBA" id="ARBA00023163"/>
    </source>
</evidence>
<organism evidence="8">
    <name type="scientific">marine sediment metagenome</name>
    <dbReference type="NCBI Taxonomy" id="412755"/>
    <lineage>
        <taxon>unclassified sequences</taxon>
        <taxon>metagenomes</taxon>
        <taxon>ecological metagenomes</taxon>
    </lineage>
</organism>
<dbReference type="InterPro" id="IPR037914">
    <property type="entry name" value="SpoVT-AbrB_sf"/>
</dbReference>
<sequence length="143" mass="16470">MFIGEYTYSIDEKKRLAIPAKFRQLLGKQAIITRGLDSCLFLYPNKEWRTLALKLSKLPLAQADARGFARLMLTGAMDAKLDSLGRILIPDYLKRYGQLTKKVVIAGVYNRIEIWDEKKWQEYKKKTEMAVGDIAERLKELGV</sequence>
<dbReference type="Gene3D" id="3.40.1550.20">
    <property type="entry name" value="Transcriptional regulator MraZ domain"/>
    <property type="match status" value="1"/>
</dbReference>
<protein>
    <recommendedName>
        <fullName evidence="1">Transcriptional regulator MraZ</fullName>
    </recommendedName>
</protein>
<keyword evidence="2" id="KW-0963">Cytoplasm</keyword>
<evidence type="ECO:0000259" key="7">
    <source>
        <dbReference type="PROSITE" id="PS51740"/>
    </source>
</evidence>
<name>A0A0F9U7Q7_9ZZZZ</name>
<dbReference type="InterPro" id="IPR020603">
    <property type="entry name" value="MraZ_dom"/>
</dbReference>
<proteinExistence type="inferred from homology"/>
<feature type="domain" description="SpoVT-AbrB" evidence="7">
    <location>
        <begin position="5"/>
        <end position="47"/>
    </location>
</feature>
<dbReference type="InterPro" id="IPR035642">
    <property type="entry name" value="MraZ_N"/>
</dbReference>
<dbReference type="PROSITE" id="PS51740">
    <property type="entry name" value="SPOVT_ABRB"/>
    <property type="match status" value="2"/>
</dbReference>
<dbReference type="PANTHER" id="PTHR34701:SF1">
    <property type="entry name" value="TRANSCRIPTIONAL REGULATOR MRAZ"/>
    <property type="match status" value="1"/>
</dbReference>
<dbReference type="GO" id="GO:0003700">
    <property type="term" value="F:DNA-binding transcription factor activity"/>
    <property type="evidence" value="ECO:0007669"/>
    <property type="project" value="InterPro"/>
</dbReference>
<dbReference type="SUPFAM" id="SSF89447">
    <property type="entry name" value="AbrB/MazE/MraZ-like"/>
    <property type="match status" value="1"/>
</dbReference>
<evidence type="ECO:0000256" key="2">
    <source>
        <dbReference type="ARBA" id="ARBA00022490"/>
    </source>
</evidence>
<keyword evidence="3" id="KW-0677">Repeat</keyword>